<accession>A0ACC2PLE4</accession>
<organism evidence="1 2">
    <name type="scientific">Eretmocerus hayati</name>
    <dbReference type="NCBI Taxonomy" id="131215"/>
    <lineage>
        <taxon>Eukaryota</taxon>
        <taxon>Metazoa</taxon>
        <taxon>Ecdysozoa</taxon>
        <taxon>Arthropoda</taxon>
        <taxon>Hexapoda</taxon>
        <taxon>Insecta</taxon>
        <taxon>Pterygota</taxon>
        <taxon>Neoptera</taxon>
        <taxon>Endopterygota</taxon>
        <taxon>Hymenoptera</taxon>
        <taxon>Apocrita</taxon>
        <taxon>Proctotrupomorpha</taxon>
        <taxon>Chalcidoidea</taxon>
        <taxon>Aphelinidae</taxon>
        <taxon>Aphelininae</taxon>
        <taxon>Eretmocerus</taxon>
    </lineage>
</organism>
<evidence type="ECO:0000313" key="1">
    <source>
        <dbReference type="EMBL" id="KAJ8684104.1"/>
    </source>
</evidence>
<comment type="caution">
    <text evidence="1">The sequence shown here is derived from an EMBL/GenBank/DDBJ whole genome shotgun (WGS) entry which is preliminary data.</text>
</comment>
<sequence>MDNLLESRNSQRVDDPPSSKETLEDIDEKKTKDTKKRRIAVSKTQLGKKRKLYRDLKRKLGDILPAVFTKDVERGDYIFNLFCDIIRMNNLIDSCTDFSGVDFLITEKRIKRTLSNFFSIRKITMAEENIAINDRYLALDLSPYKDQFEEISLIGTGGQGKVFKARHYLDKAEYAIKKIYLKARKILKIEKSLEEVKILARLLHPNVINYKQAWIEPVVGCDDNLREELMTSSSSESESNYLSRIEHDFQFFRVISNKTSEMAHEEFGKEDSQQSSENKVEQVVILYIQMGLADRNLRQWMDDRVGDSPTQVIKEIVVQALRGLDYIHRMNVVHHDINPKNIFISKKLDELSIQLGDFGLACFPMRISHSQEFGTACYIAPEQTNRECNSKSDLYSLGIVLFELLYPMQSDMERSMEIEGLKRGHVPEQIRQIHPEWVQILTSLVRQNPSERPSARELLDKFENDKDLQIAKLQSEKERLEDEIAMYRMAVNRKLG</sequence>
<keyword evidence="2" id="KW-1185">Reference proteome</keyword>
<proteinExistence type="predicted"/>
<reference evidence="1" key="1">
    <citation type="submission" date="2023-04" db="EMBL/GenBank/DDBJ databases">
        <title>A chromosome-level genome assembly of the parasitoid wasp Eretmocerus hayati.</title>
        <authorList>
            <person name="Zhong Y."/>
            <person name="Liu S."/>
            <person name="Liu Y."/>
        </authorList>
    </citation>
    <scope>NUCLEOTIDE SEQUENCE</scope>
    <source>
        <strain evidence="1">ZJU_SS_LIU_2023</strain>
    </source>
</reference>
<gene>
    <name evidence="1" type="ORF">QAD02_019896</name>
</gene>
<dbReference type="EMBL" id="CM056741">
    <property type="protein sequence ID" value="KAJ8684104.1"/>
    <property type="molecule type" value="Genomic_DNA"/>
</dbReference>
<protein>
    <submittedName>
        <fullName evidence="1">Uncharacterized protein</fullName>
    </submittedName>
</protein>
<evidence type="ECO:0000313" key="2">
    <source>
        <dbReference type="Proteomes" id="UP001239111"/>
    </source>
</evidence>
<name>A0ACC2PLE4_9HYME</name>
<dbReference type="Proteomes" id="UP001239111">
    <property type="component" value="Chromosome 1"/>
</dbReference>